<dbReference type="InterPro" id="IPR036986">
    <property type="entry name" value="S4_RNA-bd_sf"/>
</dbReference>
<evidence type="ECO:0000259" key="3">
    <source>
        <dbReference type="SMART" id="SM00363"/>
    </source>
</evidence>
<name>A0A1A7BDY2_9SPHN</name>
<evidence type="ECO:0000256" key="1">
    <source>
        <dbReference type="PROSITE-ProRule" id="PRU00182"/>
    </source>
</evidence>
<dbReference type="PROSITE" id="PS50889">
    <property type="entry name" value="S4"/>
    <property type="match status" value="1"/>
</dbReference>
<feature type="domain" description="RNA-binding S4" evidence="3">
    <location>
        <begin position="10"/>
        <end position="72"/>
    </location>
</feature>
<protein>
    <submittedName>
        <fullName evidence="4">S4 domain protein</fullName>
    </submittedName>
</protein>
<organism evidence="4 5">
    <name type="scientific">Erythrobacter dokdonensis DSW-74</name>
    <dbReference type="NCBI Taxonomy" id="1300349"/>
    <lineage>
        <taxon>Bacteria</taxon>
        <taxon>Pseudomonadati</taxon>
        <taxon>Pseudomonadota</taxon>
        <taxon>Alphaproteobacteria</taxon>
        <taxon>Sphingomonadales</taxon>
        <taxon>Erythrobacteraceae</taxon>
        <taxon>Erythrobacter/Porphyrobacter group</taxon>
        <taxon>Erythrobacter</taxon>
    </lineage>
</organism>
<evidence type="ECO:0000313" key="5">
    <source>
        <dbReference type="Proteomes" id="UP000092484"/>
    </source>
</evidence>
<dbReference type="Gene3D" id="3.10.290.10">
    <property type="entry name" value="RNA-binding S4 domain"/>
    <property type="match status" value="1"/>
</dbReference>
<dbReference type="STRING" id="1300349.I603_1956"/>
<comment type="caution">
    <text evidence="4">The sequence shown here is derived from an EMBL/GenBank/DDBJ whole genome shotgun (WGS) entry which is preliminary data.</text>
</comment>
<dbReference type="EMBL" id="LZYB01000004">
    <property type="protein sequence ID" value="OBV10743.1"/>
    <property type="molecule type" value="Genomic_DNA"/>
</dbReference>
<dbReference type="AlphaFoldDB" id="A0A1A7BDY2"/>
<dbReference type="CDD" id="cd00165">
    <property type="entry name" value="S4"/>
    <property type="match status" value="1"/>
</dbReference>
<gene>
    <name evidence="4" type="ORF">I603_1956</name>
</gene>
<dbReference type="RefSeq" id="WP_232305345.1">
    <property type="nucleotide sequence ID" value="NZ_LZYB01000004.1"/>
</dbReference>
<dbReference type="InterPro" id="IPR002942">
    <property type="entry name" value="S4_RNA-bd"/>
</dbReference>
<accession>A0A1A7BDY2</accession>
<proteinExistence type="predicted"/>
<evidence type="ECO:0000256" key="2">
    <source>
        <dbReference type="SAM" id="MobiDB-lite"/>
    </source>
</evidence>
<keyword evidence="5" id="KW-1185">Reference proteome</keyword>
<dbReference type="GO" id="GO:0003723">
    <property type="term" value="F:RNA binding"/>
    <property type="evidence" value="ECO:0007669"/>
    <property type="project" value="UniProtKB-KW"/>
</dbReference>
<keyword evidence="1" id="KW-0694">RNA-binding</keyword>
<evidence type="ECO:0000313" key="4">
    <source>
        <dbReference type="EMBL" id="OBV10743.1"/>
    </source>
</evidence>
<dbReference type="SUPFAM" id="SSF55174">
    <property type="entry name" value="Alpha-L RNA-binding motif"/>
    <property type="match status" value="1"/>
</dbReference>
<dbReference type="Proteomes" id="UP000092484">
    <property type="component" value="Unassembled WGS sequence"/>
</dbReference>
<sequence>MSESEGAGSIRIDRLLVYLRFARTRSAAQALIDAHALRRNRKHVLRGSEQVRIGDVLTLAQGERVRVIELLALPGRRLSPALALSHYREVDAGNLDPKGQKSLAASPLMAASQPPDVPEDLV</sequence>
<dbReference type="PATRIC" id="fig|1300349.4.peg.1949"/>
<dbReference type="SMART" id="SM00363">
    <property type="entry name" value="S4"/>
    <property type="match status" value="1"/>
</dbReference>
<feature type="region of interest" description="Disordered" evidence="2">
    <location>
        <begin position="92"/>
        <end position="122"/>
    </location>
</feature>
<reference evidence="4 5" key="1">
    <citation type="submission" date="2016-06" db="EMBL/GenBank/DDBJ databases">
        <title>Genome sequence of Porphyrobacter dokdonensis DSW-74.</title>
        <authorList>
            <person name="Kim J.F."/>
            <person name="Song J.Y."/>
        </authorList>
    </citation>
    <scope>NUCLEOTIDE SEQUENCE [LARGE SCALE GENOMIC DNA]</scope>
    <source>
        <strain evidence="4 5">DSW-74</strain>
    </source>
</reference>
<dbReference type="Pfam" id="PF01479">
    <property type="entry name" value="S4"/>
    <property type="match status" value="1"/>
</dbReference>